<reference evidence="2 3" key="1">
    <citation type="journal article" date="2016" name="Mol. Biol. Evol.">
        <title>Comparative Genomics of Early-Diverging Mushroom-Forming Fungi Provides Insights into the Origins of Lignocellulose Decay Capabilities.</title>
        <authorList>
            <person name="Nagy L.G."/>
            <person name="Riley R."/>
            <person name="Tritt A."/>
            <person name="Adam C."/>
            <person name="Daum C."/>
            <person name="Floudas D."/>
            <person name="Sun H."/>
            <person name="Yadav J.S."/>
            <person name="Pangilinan J."/>
            <person name="Larsson K.H."/>
            <person name="Matsuura K."/>
            <person name="Barry K."/>
            <person name="Labutti K."/>
            <person name="Kuo R."/>
            <person name="Ohm R.A."/>
            <person name="Bhattacharya S.S."/>
            <person name="Shirouzu T."/>
            <person name="Yoshinaga Y."/>
            <person name="Martin F.M."/>
            <person name="Grigoriev I.V."/>
            <person name="Hibbett D.S."/>
        </authorList>
    </citation>
    <scope>NUCLEOTIDE SEQUENCE [LARGE SCALE GENOMIC DNA]</scope>
    <source>
        <strain evidence="2 3">93-53</strain>
    </source>
</reference>
<gene>
    <name evidence="2" type="ORF">LAESUDRAFT_433325</name>
</gene>
<dbReference type="RefSeq" id="XP_040759995.1">
    <property type="nucleotide sequence ID" value="XM_040902448.1"/>
</dbReference>
<organism evidence="2 3">
    <name type="scientific">Laetiporus sulphureus 93-53</name>
    <dbReference type="NCBI Taxonomy" id="1314785"/>
    <lineage>
        <taxon>Eukaryota</taxon>
        <taxon>Fungi</taxon>
        <taxon>Dikarya</taxon>
        <taxon>Basidiomycota</taxon>
        <taxon>Agaricomycotina</taxon>
        <taxon>Agaricomycetes</taxon>
        <taxon>Polyporales</taxon>
        <taxon>Laetiporus</taxon>
    </lineage>
</organism>
<dbReference type="EMBL" id="KV427654">
    <property type="protein sequence ID" value="KZT02255.1"/>
    <property type="molecule type" value="Genomic_DNA"/>
</dbReference>
<dbReference type="GeneID" id="63819479"/>
<dbReference type="InParanoid" id="A0A165C5U3"/>
<evidence type="ECO:0000256" key="1">
    <source>
        <dbReference type="SAM" id="MobiDB-lite"/>
    </source>
</evidence>
<evidence type="ECO:0000313" key="2">
    <source>
        <dbReference type="EMBL" id="KZT02255.1"/>
    </source>
</evidence>
<name>A0A165C5U3_9APHY</name>
<sequence length="155" mass="17058">MRLHSNPARAMLLGRHDILCSKTAIRRTSTALPHSRLDSEIVHQRPFHAAFMQDGVRGAIPKHHDLTASYTVSNCGSCSISPHLVALLMSAWPRFLGIPAVAFNVPMVTSTIGEVRRELTSMKPRISPLCLDHPVASPPSERSSLRETCMVAKSR</sequence>
<dbReference type="Proteomes" id="UP000076871">
    <property type="component" value="Unassembled WGS sequence"/>
</dbReference>
<evidence type="ECO:0000313" key="3">
    <source>
        <dbReference type="Proteomes" id="UP000076871"/>
    </source>
</evidence>
<protein>
    <submittedName>
        <fullName evidence="2">Uncharacterized protein</fullName>
    </submittedName>
</protein>
<proteinExistence type="predicted"/>
<keyword evidence="3" id="KW-1185">Reference proteome</keyword>
<feature type="region of interest" description="Disordered" evidence="1">
    <location>
        <begin position="134"/>
        <end position="155"/>
    </location>
</feature>
<dbReference type="AlphaFoldDB" id="A0A165C5U3"/>
<accession>A0A165C5U3</accession>